<dbReference type="AlphaFoldDB" id="A0AA39WPG3"/>
<keyword evidence="2" id="KW-1185">Reference proteome</keyword>
<accession>A0AA39WPG3</accession>
<protein>
    <submittedName>
        <fullName evidence="1">Uncharacterized protein</fullName>
    </submittedName>
</protein>
<dbReference type="Proteomes" id="UP001175000">
    <property type="component" value="Unassembled WGS sequence"/>
</dbReference>
<proteinExistence type="predicted"/>
<dbReference type="EMBL" id="JAULSU010000004">
    <property type="protein sequence ID" value="KAK0619126.1"/>
    <property type="molecule type" value="Genomic_DNA"/>
</dbReference>
<gene>
    <name evidence="1" type="ORF">B0T14DRAFT_603011</name>
</gene>
<comment type="caution">
    <text evidence="1">The sequence shown here is derived from an EMBL/GenBank/DDBJ whole genome shotgun (WGS) entry which is preliminary data.</text>
</comment>
<organism evidence="1 2">
    <name type="scientific">Immersiella caudata</name>
    <dbReference type="NCBI Taxonomy" id="314043"/>
    <lineage>
        <taxon>Eukaryota</taxon>
        <taxon>Fungi</taxon>
        <taxon>Dikarya</taxon>
        <taxon>Ascomycota</taxon>
        <taxon>Pezizomycotina</taxon>
        <taxon>Sordariomycetes</taxon>
        <taxon>Sordariomycetidae</taxon>
        <taxon>Sordariales</taxon>
        <taxon>Lasiosphaeriaceae</taxon>
        <taxon>Immersiella</taxon>
    </lineage>
</organism>
<name>A0AA39WPG3_9PEZI</name>
<evidence type="ECO:0000313" key="2">
    <source>
        <dbReference type="Proteomes" id="UP001175000"/>
    </source>
</evidence>
<reference evidence="1" key="1">
    <citation type="submission" date="2023-06" db="EMBL/GenBank/DDBJ databases">
        <title>Genome-scale phylogeny and comparative genomics of the fungal order Sordariales.</title>
        <authorList>
            <consortium name="Lawrence Berkeley National Laboratory"/>
            <person name="Hensen N."/>
            <person name="Bonometti L."/>
            <person name="Westerberg I."/>
            <person name="Brannstrom I.O."/>
            <person name="Guillou S."/>
            <person name="Cros-Aarteil S."/>
            <person name="Calhoun S."/>
            <person name="Haridas S."/>
            <person name="Kuo A."/>
            <person name="Mondo S."/>
            <person name="Pangilinan J."/>
            <person name="Riley R."/>
            <person name="Labutti K."/>
            <person name="Andreopoulos B."/>
            <person name="Lipzen A."/>
            <person name="Chen C."/>
            <person name="Yanf M."/>
            <person name="Daum C."/>
            <person name="Ng V."/>
            <person name="Clum A."/>
            <person name="Steindorff A."/>
            <person name="Ohm R."/>
            <person name="Martin F."/>
            <person name="Silar P."/>
            <person name="Natvig D."/>
            <person name="Lalanne C."/>
            <person name="Gautier V."/>
            <person name="Ament-Velasquez S.L."/>
            <person name="Kruys A."/>
            <person name="Hutchinson M.I."/>
            <person name="Powell A.J."/>
            <person name="Barry K."/>
            <person name="Miller A.N."/>
            <person name="Grigoriev I.V."/>
            <person name="Debuchy R."/>
            <person name="Gladieux P."/>
            <person name="Thoren M.H."/>
            <person name="Johannesson H."/>
        </authorList>
    </citation>
    <scope>NUCLEOTIDE SEQUENCE</scope>
    <source>
        <strain evidence="1">CBS 606.72</strain>
    </source>
</reference>
<evidence type="ECO:0000313" key="1">
    <source>
        <dbReference type="EMBL" id="KAK0619126.1"/>
    </source>
</evidence>
<sequence length="176" mass="20208">MIATKTLTKSRYSASRSTILATISRPKHACLFASEPKSKDPLDFWYQQSRERSRSQLISITIKNVPVESAQGLFNEKVALHVQVTEVQCEKVFIFDGELLIIRNAEGKFRLVILSRNECTTMSQEWKGERKVYRYPKELKFLDFHSAYAERMFELGRIAVSQAAIIPPYEGIGTEQ</sequence>